<dbReference type="InterPro" id="IPR026876">
    <property type="entry name" value="Fn3_assoc_repeat"/>
</dbReference>
<sequence length="485" mass="54687">MIARLHRSIKKRRTASVESSPNEMAPFSIPAPSVVPLRTPLFGGPRAIDTQTKIELMCDTYLAHEIYYTLDGTKPQPYAGIIQGSKLHKYKSPFCLPAGKITLKAIALSSHIHSMQSSVVTKYFEVIKTESDTETKRYFEKSKKKKSSKVLKKKKNTTDLVPLTESNACKENIDIMLDESSNNCCRENGTDGLNDFPPDLEIFPEDDVSESLSEIPSFASGSNKTEELNGDNFEIQKTPLITPSPPLTESELTSQEKGENFDTDGFKRQYDVEEEDGLLKIDKKLPTCAVSAETPTYCMKCDKILQFCRSCSSLNAVTSQYCMHCGEKLMQRCCNCKELNSVTGTFCHCCGRKLEIDNKELQISYTDHCVMVEPQKMHASVQQTPSTVSKETQTLSLPKERSRNTDAKRIPSHSPGRGYWHQQLDYICNHLKSYAYNNLEFRNSISEPMLNDFQNAQITKTDDIVNVTISFSSFVKEKKESKDLN</sequence>
<evidence type="ECO:0000256" key="1">
    <source>
        <dbReference type="ARBA" id="ARBA00004316"/>
    </source>
</evidence>
<reference evidence="10" key="1">
    <citation type="journal article" date="2020" name="bioRxiv">
        <title>Chromosome-level reference genome of the European wasp spider Argiope bruennichi: a resource for studies on range expansion and evolutionary adaptation.</title>
        <authorList>
            <person name="Sheffer M.M."/>
            <person name="Hoppe A."/>
            <person name="Krehenwinkel H."/>
            <person name="Uhl G."/>
            <person name="Kuss A.W."/>
            <person name="Jensen L."/>
            <person name="Jensen C."/>
            <person name="Gillespie R.G."/>
            <person name="Hoff K.J."/>
            <person name="Prost S."/>
        </authorList>
    </citation>
    <scope>NUCLEOTIDE SEQUENCE</scope>
</reference>
<feature type="compositionally biased region" description="Basic residues" evidence="8">
    <location>
        <begin position="1"/>
        <end position="14"/>
    </location>
</feature>
<dbReference type="Proteomes" id="UP000807504">
    <property type="component" value="Unassembled WGS sequence"/>
</dbReference>
<reference evidence="10" key="2">
    <citation type="submission" date="2020-06" db="EMBL/GenBank/DDBJ databases">
        <authorList>
            <person name="Sheffer M."/>
        </authorList>
    </citation>
    <scope>NUCLEOTIDE SEQUENCE</scope>
</reference>
<organism evidence="10 11">
    <name type="scientific">Argiope bruennichi</name>
    <name type="common">Wasp spider</name>
    <name type="synonym">Aranea bruennichi</name>
    <dbReference type="NCBI Taxonomy" id="94029"/>
    <lineage>
        <taxon>Eukaryota</taxon>
        <taxon>Metazoa</taxon>
        <taxon>Ecdysozoa</taxon>
        <taxon>Arthropoda</taxon>
        <taxon>Chelicerata</taxon>
        <taxon>Arachnida</taxon>
        <taxon>Araneae</taxon>
        <taxon>Araneomorphae</taxon>
        <taxon>Entelegynae</taxon>
        <taxon>Araneoidea</taxon>
        <taxon>Araneidae</taxon>
        <taxon>Argiope</taxon>
    </lineage>
</organism>
<keyword evidence="6" id="KW-0040">ANK repeat</keyword>
<dbReference type="GO" id="GO:0042995">
    <property type="term" value="C:cell projection"/>
    <property type="evidence" value="ECO:0007669"/>
    <property type="project" value="UniProtKB-SubCell"/>
</dbReference>
<protein>
    <submittedName>
        <fullName evidence="10">Double zinc ribbon and ankyrin like protein</fullName>
    </submittedName>
</protein>
<dbReference type="PANTHER" id="PTHR16058">
    <property type="entry name" value="DOUBLE ZINC RIBBON AND ANKYRIN REPEAT-CONTAINING PROTEIN 1"/>
    <property type="match status" value="1"/>
</dbReference>
<name>A0A8T0EBX8_ARGBR</name>
<keyword evidence="11" id="KW-1185">Reference proteome</keyword>
<comment type="subcellular location">
    <subcellularLocation>
        <location evidence="1">Cell projection</location>
    </subcellularLocation>
</comment>
<evidence type="ECO:0000256" key="8">
    <source>
        <dbReference type="SAM" id="MobiDB-lite"/>
    </source>
</evidence>
<feature type="compositionally biased region" description="Polar residues" evidence="8">
    <location>
        <begin position="380"/>
        <end position="396"/>
    </location>
</feature>
<dbReference type="PANTHER" id="PTHR16058:SF4">
    <property type="entry name" value="DOUBLE ZINC RIBBON AND ANKYRIN REPEAT-CONTAINING PROTEIN 1"/>
    <property type="match status" value="1"/>
</dbReference>
<keyword evidence="7" id="KW-0966">Cell projection</keyword>
<evidence type="ECO:0000259" key="9">
    <source>
        <dbReference type="Pfam" id="PF12773"/>
    </source>
</evidence>
<feature type="domain" description="DZANK-type" evidence="9">
    <location>
        <begin position="308"/>
        <end position="351"/>
    </location>
</feature>
<keyword evidence="4" id="KW-0863">Zinc-finger</keyword>
<feature type="region of interest" description="Disordered" evidence="8">
    <location>
        <begin position="380"/>
        <end position="415"/>
    </location>
</feature>
<evidence type="ECO:0000256" key="2">
    <source>
        <dbReference type="ARBA" id="ARBA00022723"/>
    </source>
</evidence>
<proteinExistence type="predicted"/>
<evidence type="ECO:0000256" key="5">
    <source>
        <dbReference type="ARBA" id="ARBA00022833"/>
    </source>
</evidence>
<evidence type="ECO:0000256" key="6">
    <source>
        <dbReference type="ARBA" id="ARBA00023043"/>
    </source>
</evidence>
<dbReference type="Pfam" id="PF13287">
    <property type="entry name" value="Fn3_assoc"/>
    <property type="match status" value="1"/>
</dbReference>
<evidence type="ECO:0000256" key="4">
    <source>
        <dbReference type="ARBA" id="ARBA00022771"/>
    </source>
</evidence>
<feature type="region of interest" description="Disordered" evidence="8">
    <location>
        <begin position="1"/>
        <end position="24"/>
    </location>
</feature>
<dbReference type="GO" id="GO:0008270">
    <property type="term" value="F:zinc ion binding"/>
    <property type="evidence" value="ECO:0007669"/>
    <property type="project" value="UniProtKB-KW"/>
</dbReference>
<feature type="region of interest" description="Disordered" evidence="8">
    <location>
        <begin position="237"/>
        <end position="260"/>
    </location>
</feature>
<feature type="compositionally biased region" description="Basic and acidic residues" evidence="8">
    <location>
        <begin position="398"/>
        <end position="409"/>
    </location>
</feature>
<gene>
    <name evidence="10" type="ORF">HNY73_021164</name>
</gene>
<dbReference type="EMBL" id="JABXBU010002230">
    <property type="protein sequence ID" value="KAF8768332.1"/>
    <property type="molecule type" value="Genomic_DNA"/>
</dbReference>
<keyword evidence="5" id="KW-0862">Zinc</keyword>
<dbReference type="InterPro" id="IPR025874">
    <property type="entry name" value="DZR"/>
</dbReference>
<keyword evidence="2" id="KW-0479">Metal-binding</keyword>
<dbReference type="Pfam" id="PF12773">
    <property type="entry name" value="DZR"/>
    <property type="match status" value="1"/>
</dbReference>
<evidence type="ECO:0000256" key="7">
    <source>
        <dbReference type="ARBA" id="ARBA00023273"/>
    </source>
</evidence>
<accession>A0A8T0EBX8</accession>
<keyword evidence="3" id="KW-0677">Repeat</keyword>
<dbReference type="InterPro" id="IPR052481">
    <property type="entry name" value="DZAN1"/>
</dbReference>
<dbReference type="AlphaFoldDB" id="A0A8T0EBX8"/>
<evidence type="ECO:0000313" key="11">
    <source>
        <dbReference type="Proteomes" id="UP000807504"/>
    </source>
</evidence>
<evidence type="ECO:0000313" key="10">
    <source>
        <dbReference type="EMBL" id="KAF8768332.1"/>
    </source>
</evidence>
<evidence type="ECO:0000256" key="3">
    <source>
        <dbReference type="ARBA" id="ARBA00022737"/>
    </source>
</evidence>
<comment type="caution">
    <text evidence="10">The sequence shown here is derived from an EMBL/GenBank/DDBJ whole genome shotgun (WGS) entry which is preliminary data.</text>
</comment>